<evidence type="ECO:0000313" key="3">
    <source>
        <dbReference type="Proteomes" id="UP000652761"/>
    </source>
</evidence>
<evidence type="ECO:0000256" key="1">
    <source>
        <dbReference type="SAM" id="MobiDB-lite"/>
    </source>
</evidence>
<gene>
    <name evidence="2" type="ORF">Taro_042976</name>
</gene>
<feature type="compositionally biased region" description="Basic and acidic residues" evidence="1">
    <location>
        <begin position="57"/>
        <end position="70"/>
    </location>
</feature>
<dbReference type="Proteomes" id="UP000652761">
    <property type="component" value="Unassembled WGS sequence"/>
</dbReference>
<protein>
    <submittedName>
        <fullName evidence="2">Uncharacterized protein</fullName>
    </submittedName>
</protein>
<dbReference type="EMBL" id="NMUH01004571">
    <property type="protein sequence ID" value="MQM10083.1"/>
    <property type="molecule type" value="Genomic_DNA"/>
</dbReference>
<feature type="compositionally biased region" description="Basic and acidic residues" evidence="1">
    <location>
        <begin position="7"/>
        <end position="25"/>
    </location>
</feature>
<keyword evidence="3" id="KW-1185">Reference proteome</keyword>
<evidence type="ECO:0000313" key="2">
    <source>
        <dbReference type="EMBL" id="MQM10083.1"/>
    </source>
</evidence>
<proteinExistence type="predicted"/>
<accession>A0A843WF81</accession>
<reference evidence="2" key="1">
    <citation type="submission" date="2017-07" db="EMBL/GenBank/DDBJ databases">
        <title>Taro Niue Genome Assembly and Annotation.</title>
        <authorList>
            <person name="Atibalentja N."/>
            <person name="Keating K."/>
            <person name="Fields C.J."/>
        </authorList>
    </citation>
    <scope>NUCLEOTIDE SEQUENCE</scope>
    <source>
        <strain evidence="2">Niue_2</strain>
        <tissue evidence="2">Leaf</tissue>
    </source>
</reference>
<comment type="caution">
    <text evidence="2">The sequence shown here is derived from an EMBL/GenBank/DDBJ whole genome shotgun (WGS) entry which is preliminary data.</text>
</comment>
<dbReference type="AlphaFoldDB" id="A0A843WF81"/>
<sequence length="295" mass="34229">MKQLNEAYERSEEMRKKTEQEMQSMKKEITSLRLAIRGETSEAFTPELEKTQVSPPKDQDAKGAEKEKEATKISSLVQRIKVRTEKRLRKGVRNLEYPFVKDSWKRKLEATEEVDIIIHECLDDLKSTERKLVSHRQHRKDYARKCKLPDEDAKLIDFLHNDIADNELVYTTSSNALIYQKYLENLLFNSYFIDGDVSALCPKRLTIEYGCIVVHKIASRCSLCKKTITVVYGCIQVHMVAFRTKTIVYGCIQVYIVAFRCIWVHSGAYDCIQMHMTAFRCSLCKKTITVVYGCI</sequence>
<feature type="region of interest" description="Disordered" evidence="1">
    <location>
        <begin position="39"/>
        <end position="70"/>
    </location>
</feature>
<feature type="region of interest" description="Disordered" evidence="1">
    <location>
        <begin position="1"/>
        <end position="25"/>
    </location>
</feature>
<organism evidence="2 3">
    <name type="scientific">Colocasia esculenta</name>
    <name type="common">Wild taro</name>
    <name type="synonym">Arum esculentum</name>
    <dbReference type="NCBI Taxonomy" id="4460"/>
    <lineage>
        <taxon>Eukaryota</taxon>
        <taxon>Viridiplantae</taxon>
        <taxon>Streptophyta</taxon>
        <taxon>Embryophyta</taxon>
        <taxon>Tracheophyta</taxon>
        <taxon>Spermatophyta</taxon>
        <taxon>Magnoliopsida</taxon>
        <taxon>Liliopsida</taxon>
        <taxon>Araceae</taxon>
        <taxon>Aroideae</taxon>
        <taxon>Colocasieae</taxon>
        <taxon>Colocasia</taxon>
    </lineage>
</organism>
<name>A0A843WF81_COLES</name>